<evidence type="ECO:0000259" key="11">
    <source>
        <dbReference type="PROSITE" id="PS51194"/>
    </source>
</evidence>
<dbReference type="FunFam" id="1.20.120.1080:FF:000002">
    <property type="entry name" value="Putative ATP-dependent RNA helicase DHX36"/>
    <property type="match status" value="1"/>
</dbReference>
<dbReference type="VEuPathDB" id="TriTrypDB:TRSC58_04439"/>
<dbReference type="GO" id="GO:0016787">
    <property type="term" value="F:hydrolase activity"/>
    <property type="evidence" value="ECO:0007669"/>
    <property type="project" value="UniProtKB-KW"/>
</dbReference>
<evidence type="ECO:0000256" key="5">
    <source>
        <dbReference type="ARBA" id="ARBA00022840"/>
    </source>
</evidence>
<dbReference type="Proteomes" id="UP000283634">
    <property type="component" value="Unassembled WGS sequence"/>
</dbReference>
<feature type="domain" description="Helicase ATP-binding" evidence="10">
    <location>
        <begin position="1340"/>
        <end position="1505"/>
    </location>
</feature>
<organism evidence="12 13">
    <name type="scientific">Trypanosoma rangeli</name>
    <dbReference type="NCBI Taxonomy" id="5698"/>
    <lineage>
        <taxon>Eukaryota</taxon>
        <taxon>Discoba</taxon>
        <taxon>Euglenozoa</taxon>
        <taxon>Kinetoplastea</taxon>
        <taxon>Metakinetoplastina</taxon>
        <taxon>Trypanosomatida</taxon>
        <taxon>Trypanosomatidae</taxon>
        <taxon>Trypanosoma</taxon>
        <taxon>Herpetosoma</taxon>
    </lineage>
</organism>
<dbReference type="InterPro" id="IPR001650">
    <property type="entry name" value="Helicase_C-like"/>
</dbReference>
<feature type="region of interest" description="Disordered" evidence="8">
    <location>
        <begin position="931"/>
        <end position="959"/>
    </location>
</feature>
<feature type="compositionally biased region" description="Low complexity" evidence="8">
    <location>
        <begin position="2148"/>
        <end position="2159"/>
    </location>
</feature>
<feature type="domain" description="DRBM" evidence="9">
    <location>
        <begin position="1016"/>
        <end position="1087"/>
    </location>
</feature>
<keyword evidence="3" id="KW-0378">Hydrolase</keyword>
<sequence>MQSLGALVSFRFLNRATMCPPCAFVATSRLLHVQEILPADISLIEAVGEAHASYGNASDGGGAFDGSRELPQHFLDAKQLDTFSRARVVNFIKRFSQGKVTGSNEVFQGQEVKRHDGSILYHCRVRLPFQSHNGEVWAHGVSCSGKDAEMLAAMHAEYIIDEFGYHIYTLPSMQRKHAEAARKVGRWAPMPDDGDRAQTHVRIPLPLRRIIDRDETEGGKWLLIELRPNHYISPHHTLLSPCLFDTAAVLRIKSLFAEHDLSFTQLCTSEAEKGSDKNGQIYYIATLILPMELTTFSEIKAQGKALSRESAVTLACMHAELLLDAHSIALFPSDAVKQKQHALTAWSFGRPAPIPGEDHKNPLHVVSPLPLKELAVKREDRVSYMSYEEDLVRRHRALTEQTCEFTETPVLDEKAVELLKGFLKREKVPRTDPFFIEEVQGFVKATVVLPVPNVFGIRGGVGIAMNAADAVILASMHAIDVANLLGVHITAEGTTRSEWIRKRNSRGESTPAEAQDPSLVSPPGRRKIGTQSSSNAVDNDMNTVSGSGIVGPTDSALLQAPKRRLPKRAKLVMASEEGETTASQAASEIDYLKARESVSKELWGLEPDSPDGYIMVSPKDPELRTQYEHALYSPRQIDSCAKVRIKGYLASMCRRAEEVFFVQRIEAEDNGGQAICRCALNLPVPRRFGDRIALGEAVDPKDAENLAAMHAELILDTLGIPLYTDETLQRRHAELCLKNGRYAPVSASSDISPSTASPPPLRREVIGSIHWENKIKKHAPIVISRANTKKTPVGVLQDESDPVVTPKEAQAYEFVAEKDLDLVSRPRVQYYLRRNGKPKLEAEFRMELRGLGNVLHVAEFMIPVPASFGERIAHGSALTKRDAEILCWMHAERIIDALGLCLFDNLPGLQKRHAERVKRLGRWAPLVGESAAMPPDTPSPLPLTLGTAPEKPPYPNPPSNIVQEWDKYVGECRRYIEVNSMREENIFYEMEKIPRTGDPLYDATAEEVESATVDVEAKNALQRYCTAANVVYPVFWKSRTVGPVSRRVCLTTIEVPGHEYITASGVAANKDTSQRRAAMHALALLRRIEPDFYEIEKEVKSETEERIAFIDPVSLLEDDGAPARRPAKPNKKRFGSWDPVAKDFSHEGKVRIIELFTVCFGLHPPIVRHLNRREGTLVHHTTTVEVTDEDDKLWVGEGHDAGPRFNEVAAYEDLFSRLSRGVPGFQALMDLIRNHCYLDPEHIVNVSLSEAQKERIHRVLDDIPDVEEGEEVVKPQEWGEFKGEAVGLLSRVAMEASEQAQESQNLRDKLHEKLTNEEYLSKYATQRQGLSIHGKREEILNAMDSSQIVIVCGTTGCGKTTQVPQYILDHMTEKGEGGNCSIVITQPRRLSAVSIAQRVAAERLESIGETCGYSIRLDSKPGRNINFCTSGILLRILHNTPSLNGINYLIIDEIHERDINSDFLLILLRQLLRRRKDLHVVLMSATLQAEQFGKYFDGAPIINVEGYVHPVKELYVEDLVPIAAEQKVMPPLLKEVAASLEREGDFSTSVDFAAALPTTLPVNAKYGFMESTAEIDYVTIQFAIDYAVRTLDVTNSSVLVFLPGWDEIYKAYEILERNTKFHIICLHSSVGTEEQMRCFLPAPEGKVKLILSTNIAESGVTIDDVAVVIDVGRAKEKSYVMQKGTTSVGSNEMGSISQLVTVYASRANCVQRRGRAGRTRPGICIRLYSKKHFQTVHDFQTPEMLRTPLDALCLQILALDLGDPADFLQQAIEPPSSEHIEMAMMRLQELGATTSRRQLTPLGLRLSRLPVAPKVGKMVIMGAILKCLDSALTIAAVTDTDVFNSAREHREAVRLHKEDLSLNTQSDVIASVNAFNFWVVAHHEKTPAEVVYDLHERMLSVPQLLTVSKYKRQFFDIVMNSGFLGNRIESQRGNDCTRADIFVDRSEWSADALNVGLVKCVVASGLFPNVVMNRGKRLMRNKLVNRVAPSSASVVHRTSQEDITQPFFVYDELVKLSESERLNVRGLTNVPLWTILIMGTSSMPVTYRDDLNLAVVDEWIMFRATFGTLELIRKFKRALNFCLGRKFLDPNDEKNNEKLEEMRCIIKELVSTPFKPNNLSEKVWEERGIIIEPRTQPKRKGSSSPGGTSASEEATSTTTNRNGAKATL</sequence>
<dbReference type="RefSeq" id="XP_029239596.1">
    <property type="nucleotide sequence ID" value="XM_029380629.1"/>
</dbReference>
<dbReference type="GeneID" id="40327609"/>
<dbReference type="Pfam" id="PF00035">
    <property type="entry name" value="dsrm"/>
    <property type="match status" value="1"/>
</dbReference>
<keyword evidence="13" id="KW-1185">Reference proteome</keyword>
<dbReference type="InterPro" id="IPR011545">
    <property type="entry name" value="DEAD/DEAH_box_helicase_dom"/>
</dbReference>
<dbReference type="PROSITE" id="PS51194">
    <property type="entry name" value="HELICASE_CTER"/>
    <property type="match status" value="1"/>
</dbReference>
<dbReference type="FunFam" id="3.40.50.300:FF:000500">
    <property type="entry name" value="ATP-dependent RNA helicase DHX29"/>
    <property type="match status" value="1"/>
</dbReference>
<feature type="domain" description="Helicase C-terminal" evidence="11">
    <location>
        <begin position="1583"/>
        <end position="1760"/>
    </location>
</feature>
<dbReference type="Gene3D" id="1.20.120.1080">
    <property type="match status" value="1"/>
</dbReference>
<proteinExistence type="predicted"/>
<keyword evidence="7" id="KW-0694">RNA-binding</keyword>
<dbReference type="OrthoDB" id="5600252at2759"/>
<feature type="compositionally biased region" description="Polar residues" evidence="8">
    <location>
        <begin position="529"/>
        <end position="540"/>
    </location>
</feature>
<evidence type="ECO:0000256" key="6">
    <source>
        <dbReference type="ARBA" id="ARBA00047984"/>
    </source>
</evidence>
<dbReference type="GO" id="GO:0003724">
    <property type="term" value="F:RNA helicase activity"/>
    <property type="evidence" value="ECO:0007669"/>
    <property type="project" value="UniProtKB-EC"/>
</dbReference>
<comment type="caution">
    <text evidence="12">The sequence shown here is derived from an EMBL/GenBank/DDBJ whole genome shotgun (WGS) entry which is preliminary data.</text>
</comment>
<dbReference type="SUPFAM" id="SSF52540">
    <property type="entry name" value="P-loop containing nucleoside triphosphate hydrolases"/>
    <property type="match status" value="1"/>
</dbReference>
<evidence type="ECO:0000313" key="12">
    <source>
        <dbReference type="EMBL" id="RNF07042.1"/>
    </source>
</evidence>
<accession>A0A3R7M0Y1</accession>
<dbReference type="Pfam" id="PF00271">
    <property type="entry name" value="Helicase_C"/>
    <property type="match status" value="1"/>
</dbReference>
<keyword evidence="4" id="KW-0347">Helicase</keyword>
<evidence type="ECO:0000259" key="9">
    <source>
        <dbReference type="PROSITE" id="PS50137"/>
    </source>
</evidence>
<feature type="region of interest" description="Disordered" evidence="8">
    <location>
        <begin position="498"/>
        <end position="540"/>
    </location>
</feature>
<evidence type="ECO:0000256" key="3">
    <source>
        <dbReference type="ARBA" id="ARBA00022801"/>
    </source>
</evidence>
<evidence type="ECO:0000256" key="8">
    <source>
        <dbReference type="SAM" id="MobiDB-lite"/>
    </source>
</evidence>
<evidence type="ECO:0000259" key="10">
    <source>
        <dbReference type="PROSITE" id="PS51192"/>
    </source>
</evidence>
<dbReference type="EMBL" id="MKGL01000095">
    <property type="protein sequence ID" value="RNF07042.1"/>
    <property type="molecule type" value="Genomic_DNA"/>
</dbReference>
<evidence type="ECO:0000256" key="2">
    <source>
        <dbReference type="ARBA" id="ARBA00022741"/>
    </source>
</evidence>
<evidence type="ECO:0000313" key="13">
    <source>
        <dbReference type="Proteomes" id="UP000283634"/>
    </source>
</evidence>
<dbReference type="InterPro" id="IPR007502">
    <property type="entry name" value="Helicase-assoc_dom"/>
</dbReference>
<dbReference type="InterPro" id="IPR014720">
    <property type="entry name" value="dsRBD_dom"/>
</dbReference>
<dbReference type="SMART" id="SM00358">
    <property type="entry name" value="DSRM"/>
    <property type="match status" value="1"/>
</dbReference>
<dbReference type="PROSITE" id="PS51192">
    <property type="entry name" value="HELICASE_ATP_BIND_1"/>
    <property type="match status" value="1"/>
</dbReference>
<dbReference type="CDD" id="cd18791">
    <property type="entry name" value="SF2_C_RHA"/>
    <property type="match status" value="1"/>
</dbReference>
<dbReference type="Pfam" id="PF00270">
    <property type="entry name" value="DEAD"/>
    <property type="match status" value="1"/>
</dbReference>
<comment type="catalytic activity">
    <reaction evidence="6">
        <text>ATP + H2O = ADP + phosphate + H(+)</text>
        <dbReference type="Rhea" id="RHEA:13065"/>
        <dbReference type="ChEBI" id="CHEBI:15377"/>
        <dbReference type="ChEBI" id="CHEBI:15378"/>
        <dbReference type="ChEBI" id="CHEBI:30616"/>
        <dbReference type="ChEBI" id="CHEBI:43474"/>
        <dbReference type="ChEBI" id="CHEBI:456216"/>
        <dbReference type="EC" id="3.6.4.13"/>
    </reaction>
</comment>
<dbReference type="VEuPathDB" id="TriTrypDB:TRSC58_00869"/>
<dbReference type="PANTHER" id="PTHR18934">
    <property type="entry name" value="ATP-DEPENDENT RNA HELICASE"/>
    <property type="match status" value="1"/>
</dbReference>
<dbReference type="FunFam" id="3.40.50.300:FF:002676">
    <property type="entry name" value="ATP-dependent DEAH-box RNA helicase, putative"/>
    <property type="match status" value="1"/>
</dbReference>
<keyword evidence="2" id="KW-0547">Nucleotide-binding</keyword>
<dbReference type="InterPro" id="IPR027417">
    <property type="entry name" value="P-loop_NTPase"/>
</dbReference>
<dbReference type="GO" id="GO:0005524">
    <property type="term" value="F:ATP binding"/>
    <property type="evidence" value="ECO:0007669"/>
    <property type="project" value="UniProtKB-KW"/>
</dbReference>
<evidence type="ECO:0000256" key="1">
    <source>
        <dbReference type="ARBA" id="ARBA00012552"/>
    </source>
</evidence>
<reference evidence="12 13" key="1">
    <citation type="journal article" date="2018" name="BMC Genomics">
        <title>Genomic comparison of Trypanosoma conorhini and Trypanosoma rangeli to Trypanosoma cruzi strains of high and low virulence.</title>
        <authorList>
            <person name="Bradwell K.R."/>
            <person name="Koparde V.N."/>
            <person name="Matveyev A.V."/>
            <person name="Serrano M.G."/>
            <person name="Alves J.M."/>
            <person name="Parikh H."/>
            <person name="Huang B."/>
            <person name="Lee V."/>
            <person name="Espinosa-Alvarez O."/>
            <person name="Ortiz P.A."/>
            <person name="Costa-Martins A.G."/>
            <person name="Teixeira M.M."/>
            <person name="Buck G.A."/>
        </authorList>
    </citation>
    <scope>NUCLEOTIDE SEQUENCE [LARGE SCALE GENOMIC DNA]</scope>
    <source>
        <strain evidence="12 13">AM80</strain>
    </source>
</reference>
<evidence type="ECO:0000256" key="7">
    <source>
        <dbReference type="PROSITE-ProRule" id="PRU00266"/>
    </source>
</evidence>
<dbReference type="OMA" id="SRANCVQ"/>
<dbReference type="Pfam" id="PF26536">
    <property type="entry name" value="DSRM_REH2"/>
    <property type="match status" value="5"/>
</dbReference>
<dbReference type="InterPro" id="IPR058737">
    <property type="entry name" value="DSRM_REH2"/>
</dbReference>
<dbReference type="GO" id="GO:0003723">
    <property type="term" value="F:RNA binding"/>
    <property type="evidence" value="ECO:0007669"/>
    <property type="project" value="UniProtKB-UniRule"/>
</dbReference>
<name>A0A3R7M0Y1_TRYRA</name>
<dbReference type="CDD" id="cd17917">
    <property type="entry name" value="DEXHc_RHA-like"/>
    <property type="match status" value="1"/>
</dbReference>
<dbReference type="EC" id="3.6.4.13" evidence="1"/>
<feature type="region of interest" description="Disordered" evidence="8">
    <location>
        <begin position="2130"/>
        <end position="2168"/>
    </location>
</feature>
<dbReference type="PROSITE" id="PS50137">
    <property type="entry name" value="DS_RBD"/>
    <property type="match status" value="1"/>
</dbReference>
<gene>
    <name evidence="12" type="ORF">TraAM80_03676</name>
</gene>
<dbReference type="PANTHER" id="PTHR18934:SF119">
    <property type="entry name" value="ATP-DEPENDENT RNA HELICASE A"/>
    <property type="match status" value="1"/>
</dbReference>
<dbReference type="SMART" id="SM00847">
    <property type="entry name" value="HA2"/>
    <property type="match status" value="1"/>
</dbReference>
<dbReference type="SMART" id="SM00490">
    <property type="entry name" value="HELICc"/>
    <property type="match status" value="1"/>
</dbReference>
<evidence type="ECO:0000256" key="4">
    <source>
        <dbReference type="ARBA" id="ARBA00022806"/>
    </source>
</evidence>
<dbReference type="SMART" id="SM00487">
    <property type="entry name" value="DEXDc"/>
    <property type="match status" value="1"/>
</dbReference>
<dbReference type="SUPFAM" id="SSF54768">
    <property type="entry name" value="dsRNA-binding domain-like"/>
    <property type="match status" value="1"/>
</dbReference>
<keyword evidence="5" id="KW-0067">ATP-binding</keyword>
<dbReference type="InterPro" id="IPR014001">
    <property type="entry name" value="Helicase_ATP-bd"/>
</dbReference>
<protein>
    <recommendedName>
        <fullName evidence="1">RNA helicase</fullName>
        <ecNumber evidence="1">3.6.4.13</ecNumber>
    </recommendedName>
</protein>
<dbReference type="Gene3D" id="3.40.50.300">
    <property type="entry name" value="P-loop containing nucleotide triphosphate hydrolases"/>
    <property type="match status" value="2"/>
</dbReference>